<dbReference type="InterPro" id="IPR012340">
    <property type="entry name" value="NA-bd_OB-fold"/>
</dbReference>
<dbReference type="PANTHER" id="PTHR10302:SF0">
    <property type="entry name" value="SINGLE-STRANDED DNA-BINDING PROTEIN, MITOCHONDRIAL"/>
    <property type="match status" value="1"/>
</dbReference>
<name>A0A4R6QB67_9FLAO</name>
<dbReference type="GO" id="GO:0009295">
    <property type="term" value="C:nucleoid"/>
    <property type="evidence" value="ECO:0007669"/>
    <property type="project" value="TreeGrafter"/>
</dbReference>
<dbReference type="SUPFAM" id="SSF50249">
    <property type="entry name" value="Nucleic acid-binding proteins"/>
    <property type="match status" value="1"/>
</dbReference>
<dbReference type="PROSITE" id="PS50935">
    <property type="entry name" value="SSB"/>
    <property type="match status" value="1"/>
</dbReference>
<accession>A0A4R6QB67</accession>
<gene>
    <name evidence="4" type="ORF">BC748_0893</name>
</gene>
<dbReference type="OrthoDB" id="9809878at2"/>
<dbReference type="EMBL" id="SNXR01000012">
    <property type="protein sequence ID" value="TDP59924.1"/>
    <property type="molecule type" value="Genomic_DNA"/>
</dbReference>
<dbReference type="Pfam" id="PF00436">
    <property type="entry name" value="SSB"/>
    <property type="match status" value="1"/>
</dbReference>
<evidence type="ECO:0000256" key="1">
    <source>
        <dbReference type="ARBA" id="ARBA00023125"/>
    </source>
</evidence>
<dbReference type="InterPro" id="IPR011344">
    <property type="entry name" value="ssDNA-bd"/>
</dbReference>
<organism evidence="4 5">
    <name type="scientific">Flavobacterium dankookense</name>
    <dbReference type="NCBI Taxonomy" id="706186"/>
    <lineage>
        <taxon>Bacteria</taxon>
        <taxon>Pseudomonadati</taxon>
        <taxon>Bacteroidota</taxon>
        <taxon>Flavobacteriia</taxon>
        <taxon>Flavobacteriales</taxon>
        <taxon>Flavobacteriaceae</taxon>
        <taxon>Flavobacterium</taxon>
    </lineage>
</organism>
<dbReference type="CDD" id="cd04496">
    <property type="entry name" value="SSB_OBF"/>
    <property type="match status" value="1"/>
</dbReference>
<dbReference type="GO" id="GO:0006260">
    <property type="term" value="P:DNA replication"/>
    <property type="evidence" value="ECO:0007669"/>
    <property type="project" value="InterPro"/>
</dbReference>
<dbReference type="PANTHER" id="PTHR10302">
    <property type="entry name" value="SINGLE-STRANDED DNA-BINDING PROTEIN"/>
    <property type="match status" value="1"/>
</dbReference>
<dbReference type="InterPro" id="IPR000424">
    <property type="entry name" value="Primosome_PriB/ssb"/>
</dbReference>
<dbReference type="HAMAP" id="MF_00984">
    <property type="entry name" value="SSB"/>
    <property type="match status" value="1"/>
</dbReference>
<evidence type="ECO:0000256" key="2">
    <source>
        <dbReference type="HAMAP-Rule" id="MF_00984"/>
    </source>
</evidence>
<dbReference type="RefSeq" id="WP_133532233.1">
    <property type="nucleotide sequence ID" value="NZ_SNXR01000012.1"/>
</dbReference>
<dbReference type="NCBIfam" id="TIGR00621">
    <property type="entry name" value="ssb"/>
    <property type="match status" value="1"/>
</dbReference>
<comment type="caution">
    <text evidence="4">The sequence shown here is derived from an EMBL/GenBank/DDBJ whole genome shotgun (WGS) entry which is preliminary data.</text>
</comment>
<evidence type="ECO:0000313" key="5">
    <source>
        <dbReference type="Proteomes" id="UP000295260"/>
    </source>
</evidence>
<dbReference type="Gene3D" id="2.40.50.140">
    <property type="entry name" value="Nucleic acid-binding proteins"/>
    <property type="match status" value="1"/>
</dbReference>
<evidence type="ECO:0000256" key="3">
    <source>
        <dbReference type="PIRNR" id="PIRNR002070"/>
    </source>
</evidence>
<sequence length="110" mass="12389">MNAMKNKVQLIGHVGQEPEVKTLGEGKKVANITIATNDYYINAKGEKVEDTQWHKVKAWGKVADIIEKYVTKGKEICIEGKLTYSDYLDKDGVKRYVTEIVANDILLFGK</sequence>
<dbReference type="PIRSF" id="PIRSF002070">
    <property type="entry name" value="SSB"/>
    <property type="match status" value="1"/>
</dbReference>
<dbReference type="AlphaFoldDB" id="A0A4R6QB67"/>
<dbReference type="GO" id="GO:0003697">
    <property type="term" value="F:single-stranded DNA binding"/>
    <property type="evidence" value="ECO:0007669"/>
    <property type="project" value="UniProtKB-UniRule"/>
</dbReference>
<comment type="caution">
    <text evidence="2">Lacks conserved residue(s) required for the propagation of feature annotation.</text>
</comment>
<comment type="subunit">
    <text evidence="2">Homotetramer.</text>
</comment>
<evidence type="ECO:0000313" key="4">
    <source>
        <dbReference type="EMBL" id="TDP59924.1"/>
    </source>
</evidence>
<keyword evidence="1 2" id="KW-0238">DNA-binding</keyword>
<protein>
    <recommendedName>
        <fullName evidence="2 3">Single-stranded DNA-binding protein</fullName>
        <shortName evidence="2">SSB</shortName>
    </recommendedName>
</protein>
<keyword evidence="5" id="KW-1185">Reference proteome</keyword>
<reference evidence="4 5" key="1">
    <citation type="submission" date="2019-03" db="EMBL/GenBank/DDBJ databases">
        <title>Genomic Encyclopedia of Archaeal and Bacterial Type Strains, Phase II (KMG-II): from individual species to whole genera.</title>
        <authorList>
            <person name="Goeker M."/>
        </authorList>
    </citation>
    <scope>NUCLEOTIDE SEQUENCE [LARGE SCALE GENOMIC DNA]</scope>
    <source>
        <strain evidence="4 5">DSM 25687</strain>
    </source>
</reference>
<proteinExistence type="inferred from homology"/>
<dbReference type="Proteomes" id="UP000295260">
    <property type="component" value="Unassembled WGS sequence"/>
</dbReference>